<dbReference type="RefSeq" id="WP_166845792.1">
    <property type="nucleotide sequence ID" value="NZ_JAAONY010000002.1"/>
</dbReference>
<proteinExistence type="inferred from homology"/>
<accession>A0A7X0JW37</accession>
<keyword evidence="2" id="KW-0805">Transcription regulation</keyword>
<dbReference type="Proteomes" id="UP000528457">
    <property type="component" value="Unassembled WGS sequence"/>
</dbReference>
<keyword evidence="4" id="KW-0804">Transcription</keyword>
<dbReference type="InterPro" id="IPR036390">
    <property type="entry name" value="WH_DNA-bd_sf"/>
</dbReference>
<dbReference type="InterPro" id="IPR005650">
    <property type="entry name" value="BlaI_family"/>
</dbReference>
<protein>
    <submittedName>
        <fullName evidence="5">Putative transcriptional regulator</fullName>
    </submittedName>
</protein>
<dbReference type="GO" id="GO:0045892">
    <property type="term" value="P:negative regulation of DNA-templated transcription"/>
    <property type="evidence" value="ECO:0007669"/>
    <property type="project" value="InterPro"/>
</dbReference>
<comment type="similarity">
    <text evidence="1">Belongs to the BlaI transcriptional regulatory family.</text>
</comment>
<dbReference type="AlphaFoldDB" id="A0A7X0JW37"/>
<name>A0A7X0JW37_9GAMM</name>
<dbReference type="Gene3D" id="1.10.10.10">
    <property type="entry name" value="Winged helix-like DNA-binding domain superfamily/Winged helix DNA-binding domain"/>
    <property type="match status" value="1"/>
</dbReference>
<dbReference type="Pfam" id="PF03965">
    <property type="entry name" value="Penicillinase_R"/>
    <property type="match status" value="1"/>
</dbReference>
<dbReference type="GO" id="GO:0003677">
    <property type="term" value="F:DNA binding"/>
    <property type="evidence" value="ECO:0007669"/>
    <property type="project" value="UniProtKB-KW"/>
</dbReference>
<sequence length="165" mass="19084">MLLHCNSCATVQGYYNVVCPYRDMLPVFFGMYQARYQVKKLPDLSKAEYEILRVLWRSGDSTVRLVHDQLNESTDWAYTTTKTHMDRMVKRGLLKRCETVEGIQYRALLSKPEGLANMVRYFAERVLELDGKSVVSMFAKSEALSKQEIKQLRSLLDKNTDGNDD</sequence>
<dbReference type="InParanoid" id="A0A7X0JW37"/>
<evidence type="ECO:0000313" key="5">
    <source>
        <dbReference type="EMBL" id="MBB6522491.1"/>
    </source>
</evidence>
<organism evidence="5 6">
    <name type="scientific">Pseudoteredinibacter isoporae</name>
    <dbReference type="NCBI Taxonomy" id="570281"/>
    <lineage>
        <taxon>Bacteria</taxon>
        <taxon>Pseudomonadati</taxon>
        <taxon>Pseudomonadota</taxon>
        <taxon>Gammaproteobacteria</taxon>
        <taxon>Cellvibrionales</taxon>
        <taxon>Cellvibrionaceae</taxon>
        <taxon>Pseudoteredinibacter</taxon>
    </lineage>
</organism>
<dbReference type="Gene3D" id="1.10.4040.10">
    <property type="entry name" value="Penicillinase repressor domain"/>
    <property type="match status" value="1"/>
</dbReference>
<gene>
    <name evidence="5" type="ORF">HNR48_002776</name>
</gene>
<keyword evidence="3" id="KW-0238">DNA-binding</keyword>
<keyword evidence="6" id="KW-1185">Reference proteome</keyword>
<reference evidence="5 6" key="1">
    <citation type="submission" date="2020-08" db="EMBL/GenBank/DDBJ databases">
        <title>Genomic Encyclopedia of Type Strains, Phase IV (KMG-IV): sequencing the most valuable type-strain genomes for metagenomic binning, comparative biology and taxonomic classification.</title>
        <authorList>
            <person name="Goeker M."/>
        </authorList>
    </citation>
    <scope>NUCLEOTIDE SEQUENCE [LARGE SCALE GENOMIC DNA]</scope>
    <source>
        <strain evidence="5 6">DSM 22368</strain>
    </source>
</reference>
<dbReference type="EMBL" id="JACHHT010000002">
    <property type="protein sequence ID" value="MBB6522491.1"/>
    <property type="molecule type" value="Genomic_DNA"/>
</dbReference>
<evidence type="ECO:0000256" key="3">
    <source>
        <dbReference type="ARBA" id="ARBA00023125"/>
    </source>
</evidence>
<dbReference type="SUPFAM" id="SSF46785">
    <property type="entry name" value="Winged helix' DNA-binding domain"/>
    <property type="match status" value="1"/>
</dbReference>
<evidence type="ECO:0000256" key="2">
    <source>
        <dbReference type="ARBA" id="ARBA00023015"/>
    </source>
</evidence>
<dbReference type="InterPro" id="IPR036388">
    <property type="entry name" value="WH-like_DNA-bd_sf"/>
</dbReference>
<comment type="caution">
    <text evidence="5">The sequence shown here is derived from an EMBL/GenBank/DDBJ whole genome shotgun (WGS) entry which is preliminary data.</text>
</comment>
<evidence type="ECO:0000313" key="6">
    <source>
        <dbReference type="Proteomes" id="UP000528457"/>
    </source>
</evidence>
<evidence type="ECO:0000256" key="4">
    <source>
        <dbReference type="ARBA" id="ARBA00023163"/>
    </source>
</evidence>
<evidence type="ECO:0000256" key="1">
    <source>
        <dbReference type="ARBA" id="ARBA00011046"/>
    </source>
</evidence>